<dbReference type="PANTHER" id="PTHR11800">
    <property type="entry name" value="DNA-DIRECTED RNA POLYMERASE"/>
    <property type="match status" value="1"/>
</dbReference>
<dbReference type="GO" id="GO:0046983">
    <property type="term" value="F:protein dimerization activity"/>
    <property type="evidence" value="ECO:0007669"/>
    <property type="project" value="InterPro"/>
</dbReference>
<gene>
    <name evidence="4" type="ORF">LCPAC102_02020</name>
</gene>
<dbReference type="PANTHER" id="PTHR11800:SF13">
    <property type="entry name" value="DNA-DIRECTED RNA POLYMERASES I AND III SUBUNIT RPAC1"/>
    <property type="match status" value="1"/>
</dbReference>
<dbReference type="InterPro" id="IPR036603">
    <property type="entry name" value="RBP11-like"/>
</dbReference>
<dbReference type="SUPFAM" id="SSF56553">
    <property type="entry name" value="Insert subdomain of RNA polymerase alpha subunit"/>
    <property type="match status" value="1"/>
</dbReference>
<dbReference type="InterPro" id="IPR050518">
    <property type="entry name" value="Rpo3/RPB3_RNA_Pol_subunit"/>
</dbReference>
<organism evidence="4">
    <name type="scientific">Pithovirus LCPAC102</name>
    <dbReference type="NCBI Taxonomy" id="2506587"/>
    <lineage>
        <taxon>Viruses</taxon>
        <taxon>Pithoviruses</taxon>
    </lineage>
</organism>
<protein>
    <submittedName>
        <fullName evidence="4">RPB3 subunit of eukaryotic RNA polymerase II</fullName>
    </submittedName>
</protein>
<dbReference type="Gene3D" id="2.170.120.12">
    <property type="entry name" value="DNA-directed RNA polymerase, insert domain"/>
    <property type="match status" value="1"/>
</dbReference>
<dbReference type="Pfam" id="PF01193">
    <property type="entry name" value="RNA_pol_L"/>
    <property type="match status" value="1"/>
</dbReference>
<dbReference type="InterPro" id="IPR036643">
    <property type="entry name" value="RNApol_insert_sf"/>
</dbReference>
<accession>A0A4D5XFA7</accession>
<dbReference type="GO" id="GO:0006351">
    <property type="term" value="P:DNA-templated transcription"/>
    <property type="evidence" value="ECO:0007669"/>
    <property type="project" value="InterPro"/>
</dbReference>
<dbReference type="InterPro" id="IPR011262">
    <property type="entry name" value="DNA-dir_RNA_pol_insert"/>
</dbReference>
<keyword evidence="1" id="KW-0240">DNA-directed RNA polymerase</keyword>
<dbReference type="InterPro" id="IPR011263">
    <property type="entry name" value="DNA-dir_RNA_pol_RpoA/D/Rpb3"/>
</dbReference>
<keyword evidence="2" id="KW-0804">Transcription</keyword>
<name>A0A4D5XFA7_9VIRU</name>
<proteinExistence type="predicted"/>
<evidence type="ECO:0000256" key="2">
    <source>
        <dbReference type="ARBA" id="ARBA00023163"/>
    </source>
</evidence>
<dbReference type="Pfam" id="PF01000">
    <property type="entry name" value="RNA_pol_A_bac"/>
    <property type="match status" value="1"/>
</dbReference>
<dbReference type="EMBL" id="MK500473">
    <property type="protein sequence ID" value="QBK90289.1"/>
    <property type="molecule type" value="Genomic_DNA"/>
</dbReference>
<evidence type="ECO:0000313" key="4">
    <source>
        <dbReference type="EMBL" id="QBK90289.1"/>
    </source>
</evidence>
<feature type="domain" description="DNA-directed RNA polymerase RpoA/D/Rpb3-type" evidence="3">
    <location>
        <begin position="22"/>
        <end position="260"/>
    </location>
</feature>
<dbReference type="GO" id="GO:0000428">
    <property type="term" value="C:DNA-directed RNA polymerase complex"/>
    <property type="evidence" value="ECO:0007669"/>
    <property type="project" value="UniProtKB-KW"/>
</dbReference>
<evidence type="ECO:0000259" key="3">
    <source>
        <dbReference type="SMART" id="SM00662"/>
    </source>
</evidence>
<dbReference type="SMART" id="SM00662">
    <property type="entry name" value="RPOLD"/>
    <property type="match status" value="1"/>
</dbReference>
<dbReference type="Gene3D" id="3.30.1360.10">
    <property type="entry name" value="RNA polymerase, RBP11-like subunit"/>
    <property type="match status" value="1"/>
</dbReference>
<dbReference type="SUPFAM" id="SSF55257">
    <property type="entry name" value="RBP11-like subunits of RNA polymerase"/>
    <property type="match status" value="1"/>
</dbReference>
<reference evidence="4" key="1">
    <citation type="journal article" date="2019" name="MBio">
        <title>Virus Genomes from Deep Sea Sediments Expand the Ocean Megavirome and Support Independent Origins of Viral Gigantism.</title>
        <authorList>
            <person name="Backstrom D."/>
            <person name="Yutin N."/>
            <person name="Jorgensen S.L."/>
            <person name="Dharamshi J."/>
            <person name="Homa F."/>
            <person name="Zaremba-Niedwiedzka K."/>
            <person name="Spang A."/>
            <person name="Wolf Y.I."/>
            <person name="Koonin E.V."/>
            <person name="Ettema T.J."/>
        </authorList>
    </citation>
    <scope>NUCLEOTIDE SEQUENCE</scope>
</reference>
<sequence>MYTKKITVEYNDIEIIEDSNNYIKFILKNITTPYAKILSDIMYERIPTMAIDKIHVISNNTSLVYELIAHRIALIPIHADATKFEYFNGIDHTTDNTIKFRLKKSGNDIWDIISKDLNMQTNVLSGDLKWEPEPDQEELYDDIRVSDPNYLILKLKNNQGLEMLCYAIKGTGKDHTKFSPISIVGYRPVTDIKPYQYNISMISSYPWLTTKLLSGELTINDLNVLFIPTDYIFEMSTKGQMLPTEILNQAIKQANIYMELPYRERKDDIGIPGYLY</sequence>
<dbReference type="GO" id="GO:0003899">
    <property type="term" value="F:DNA-directed RNA polymerase activity"/>
    <property type="evidence" value="ECO:0007669"/>
    <property type="project" value="InterPro"/>
</dbReference>
<evidence type="ECO:0000256" key="1">
    <source>
        <dbReference type="ARBA" id="ARBA00022478"/>
    </source>
</evidence>